<dbReference type="AlphaFoldDB" id="A0A7X5J7B1"/>
<sequence>MLFYLTVILVCQLAGELIVVGLGLPMPGPVIGMILLFAGLVIRGGIPEGLTRVGDAFLSNLSLLFIPAGVGVVLHVGLIAQEARALGAALLGSTLIAIAVTGVLMHLLTRRQRARAGEGRGETGDRS</sequence>
<accession>A0A7X5J7B1</accession>
<name>A0A7X5J7B1_9HYPH</name>
<dbReference type="PANTHER" id="PTHR33931">
    <property type="entry name" value="HOLIN-LIKE PROTEIN CIDA-RELATED"/>
    <property type="match status" value="1"/>
</dbReference>
<keyword evidence="2" id="KW-1003">Cell membrane</keyword>
<gene>
    <name evidence="6" type="ORF">GWI72_03020</name>
</gene>
<dbReference type="Proteomes" id="UP000586722">
    <property type="component" value="Unassembled WGS sequence"/>
</dbReference>
<proteinExistence type="predicted"/>
<dbReference type="InterPro" id="IPR005538">
    <property type="entry name" value="LrgA/CidA"/>
</dbReference>
<keyword evidence="3" id="KW-0812">Transmembrane</keyword>
<evidence type="ECO:0000256" key="2">
    <source>
        <dbReference type="ARBA" id="ARBA00022475"/>
    </source>
</evidence>
<comment type="caution">
    <text evidence="6">The sequence shown here is derived from an EMBL/GenBank/DDBJ whole genome shotgun (WGS) entry which is preliminary data.</text>
</comment>
<evidence type="ECO:0000256" key="4">
    <source>
        <dbReference type="ARBA" id="ARBA00022989"/>
    </source>
</evidence>
<keyword evidence="4" id="KW-1133">Transmembrane helix</keyword>
<evidence type="ECO:0000256" key="3">
    <source>
        <dbReference type="ARBA" id="ARBA00022692"/>
    </source>
</evidence>
<evidence type="ECO:0000256" key="1">
    <source>
        <dbReference type="ARBA" id="ARBA00004651"/>
    </source>
</evidence>
<protein>
    <submittedName>
        <fullName evidence="6">CidA/LrgA family protein</fullName>
    </submittedName>
</protein>
<dbReference type="EMBL" id="JAABLQ010000001">
    <property type="protein sequence ID" value="NBN77237.1"/>
    <property type="molecule type" value="Genomic_DNA"/>
</dbReference>
<dbReference type="Pfam" id="PF03788">
    <property type="entry name" value="LrgA"/>
    <property type="match status" value="1"/>
</dbReference>
<keyword evidence="7" id="KW-1185">Reference proteome</keyword>
<organism evidence="6 7">
    <name type="scientific">Pannonibacter tanglangensis</name>
    <dbReference type="NCBI Taxonomy" id="2750084"/>
    <lineage>
        <taxon>Bacteria</taxon>
        <taxon>Pseudomonadati</taxon>
        <taxon>Pseudomonadota</taxon>
        <taxon>Alphaproteobacteria</taxon>
        <taxon>Hyphomicrobiales</taxon>
        <taxon>Stappiaceae</taxon>
        <taxon>Pannonibacter</taxon>
    </lineage>
</organism>
<keyword evidence="5" id="KW-0472">Membrane</keyword>
<reference evidence="7" key="1">
    <citation type="submission" date="2020-01" db="EMBL/GenBank/DDBJ databases">
        <authorList>
            <person name="Fang Y."/>
            <person name="Sun R."/>
            <person name="Nie L."/>
            <person name="He J."/>
            <person name="Hao L."/>
            <person name="Wang L."/>
            <person name="Su S."/>
            <person name="Lv E."/>
            <person name="Zhang Z."/>
            <person name="Xie R."/>
            <person name="Liu H."/>
        </authorList>
    </citation>
    <scope>NUCLEOTIDE SEQUENCE [LARGE SCALE GENOMIC DNA]</scope>
    <source>
        <strain evidence="7">XCT-53</strain>
    </source>
</reference>
<dbReference type="PANTHER" id="PTHR33931:SF2">
    <property type="entry name" value="HOLIN-LIKE PROTEIN CIDA"/>
    <property type="match status" value="1"/>
</dbReference>
<evidence type="ECO:0000313" key="6">
    <source>
        <dbReference type="EMBL" id="NBN77237.1"/>
    </source>
</evidence>
<comment type="subcellular location">
    <subcellularLocation>
        <location evidence="1">Cell membrane</location>
        <topology evidence="1">Multi-pass membrane protein</topology>
    </subcellularLocation>
</comment>
<dbReference type="GO" id="GO:0005886">
    <property type="term" value="C:plasma membrane"/>
    <property type="evidence" value="ECO:0007669"/>
    <property type="project" value="UniProtKB-SubCell"/>
</dbReference>
<evidence type="ECO:0000313" key="7">
    <source>
        <dbReference type="Proteomes" id="UP000586722"/>
    </source>
</evidence>
<evidence type="ECO:0000256" key="5">
    <source>
        <dbReference type="ARBA" id="ARBA00023136"/>
    </source>
</evidence>
<dbReference type="RefSeq" id="WP_161675590.1">
    <property type="nucleotide sequence ID" value="NZ_JAABLP010000002.1"/>
</dbReference>